<dbReference type="InterPro" id="IPR050786">
    <property type="entry name" value="EFG1_rRNA-proc"/>
</dbReference>
<keyword evidence="8" id="KW-0539">Nucleus</keyword>
<evidence type="ECO:0000256" key="9">
    <source>
        <dbReference type="SAM" id="MobiDB-lite"/>
    </source>
</evidence>
<evidence type="ECO:0000256" key="2">
    <source>
        <dbReference type="ARBA" id="ARBA00004604"/>
    </source>
</evidence>
<sequence>MGTKRTHPPSTPYENPARKRLRTTSSSSSHQNQNPHHRRKQTPTAPIDLDSLTAIKKRARAIERLLARGGGSDGAGTLQLPATKQKDLERELAAHRQRIEGAREKKERSRMIGRYHMVRFFERKKALRFTKQLAKRLAQATDPAEVAQLQADLHVAQVDVDYAVYFPFMEPYISLYAGVTKEEKGKGEDDTEVNGNETSTAAQYLRTPRPAMWKVVEKTREQGKAALERLQNRRLVGESSAGDSAGGSAGGSAEGGVKTMRGKKVRSEEMGGQEMGSKEMPEKGGRRERRAREREERAKSGRGNQTKNEAERAEEDSDGEFFE</sequence>
<comment type="caution">
    <text evidence="10">The sequence shown here is derived from an EMBL/GenBank/DDBJ whole genome shotgun (WGS) entry which is preliminary data.</text>
</comment>
<dbReference type="GO" id="GO:0030688">
    <property type="term" value="C:preribosome, small subunit precursor"/>
    <property type="evidence" value="ECO:0007669"/>
    <property type="project" value="TreeGrafter"/>
</dbReference>
<keyword evidence="7" id="KW-0175">Coiled coil</keyword>
<evidence type="ECO:0000256" key="3">
    <source>
        <dbReference type="ARBA" id="ARBA00006916"/>
    </source>
</evidence>
<dbReference type="PANTHER" id="PTHR33911">
    <property type="entry name" value="RRNA-PROCESSING PROTEIN EFG1"/>
    <property type="match status" value="1"/>
</dbReference>
<gene>
    <name evidence="10" type="ORF">C8A04DRAFT_34536</name>
</gene>
<comment type="subcellular location">
    <subcellularLocation>
        <location evidence="2">Nucleus</location>
        <location evidence="2">Nucleolus</location>
    </subcellularLocation>
</comment>
<evidence type="ECO:0000256" key="5">
    <source>
        <dbReference type="ARBA" id="ARBA00019827"/>
    </source>
</evidence>
<dbReference type="PANTHER" id="PTHR33911:SF1">
    <property type="entry name" value="RRNA-PROCESSING PROTEIN EFG1"/>
    <property type="match status" value="1"/>
</dbReference>
<feature type="region of interest" description="Disordered" evidence="9">
    <location>
        <begin position="1"/>
        <end position="50"/>
    </location>
</feature>
<feature type="compositionally biased region" description="Basic and acidic residues" evidence="9">
    <location>
        <begin position="276"/>
        <end position="299"/>
    </location>
</feature>
<dbReference type="RefSeq" id="XP_062640353.1">
    <property type="nucleotide sequence ID" value="XM_062782859.1"/>
</dbReference>
<evidence type="ECO:0000256" key="7">
    <source>
        <dbReference type="ARBA" id="ARBA00023054"/>
    </source>
</evidence>
<feature type="compositionally biased region" description="Gly residues" evidence="9">
    <location>
        <begin position="244"/>
        <end position="254"/>
    </location>
</feature>
<evidence type="ECO:0000313" key="11">
    <source>
        <dbReference type="Proteomes" id="UP001302676"/>
    </source>
</evidence>
<comment type="function">
    <text evidence="1">Involved in rRNA processing.</text>
</comment>
<keyword evidence="6" id="KW-0698">rRNA processing</keyword>
<evidence type="ECO:0000256" key="8">
    <source>
        <dbReference type="ARBA" id="ARBA00023242"/>
    </source>
</evidence>
<dbReference type="AlphaFoldDB" id="A0AAN6V923"/>
<feature type="region of interest" description="Disordered" evidence="9">
    <location>
        <begin position="184"/>
        <end position="206"/>
    </location>
</feature>
<evidence type="ECO:0000256" key="1">
    <source>
        <dbReference type="ARBA" id="ARBA00002773"/>
    </source>
</evidence>
<proteinExistence type="inferred from homology"/>
<evidence type="ECO:0000313" key="10">
    <source>
        <dbReference type="EMBL" id="KAK4146982.1"/>
    </source>
</evidence>
<dbReference type="Pfam" id="PF10153">
    <property type="entry name" value="Efg1"/>
    <property type="match status" value="1"/>
</dbReference>
<evidence type="ECO:0000256" key="6">
    <source>
        <dbReference type="ARBA" id="ARBA00022552"/>
    </source>
</evidence>
<reference evidence="10" key="1">
    <citation type="journal article" date="2023" name="Mol. Phylogenet. Evol.">
        <title>Genome-scale phylogeny and comparative genomics of the fungal order Sordariales.</title>
        <authorList>
            <person name="Hensen N."/>
            <person name="Bonometti L."/>
            <person name="Westerberg I."/>
            <person name="Brannstrom I.O."/>
            <person name="Guillou S."/>
            <person name="Cros-Aarteil S."/>
            <person name="Calhoun S."/>
            <person name="Haridas S."/>
            <person name="Kuo A."/>
            <person name="Mondo S."/>
            <person name="Pangilinan J."/>
            <person name="Riley R."/>
            <person name="LaButti K."/>
            <person name="Andreopoulos B."/>
            <person name="Lipzen A."/>
            <person name="Chen C."/>
            <person name="Yan M."/>
            <person name="Daum C."/>
            <person name="Ng V."/>
            <person name="Clum A."/>
            <person name="Steindorff A."/>
            <person name="Ohm R.A."/>
            <person name="Martin F."/>
            <person name="Silar P."/>
            <person name="Natvig D.O."/>
            <person name="Lalanne C."/>
            <person name="Gautier V."/>
            <person name="Ament-Velasquez S.L."/>
            <person name="Kruys A."/>
            <person name="Hutchinson M.I."/>
            <person name="Powell A.J."/>
            <person name="Barry K."/>
            <person name="Miller A.N."/>
            <person name="Grigoriev I.V."/>
            <person name="Debuchy R."/>
            <person name="Gladieux P."/>
            <person name="Hiltunen Thoren M."/>
            <person name="Johannesson H."/>
        </authorList>
    </citation>
    <scope>NUCLEOTIDE SEQUENCE</scope>
    <source>
        <strain evidence="10">CBS 141.50</strain>
    </source>
</reference>
<feature type="region of interest" description="Disordered" evidence="9">
    <location>
        <begin position="228"/>
        <end position="323"/>
    </location>
</feature>
<dbReference type="InterPro" id="IPR019310">
    <property type="entry name" value="Efg1"/>
</dbReference>
<name>A0AAN6V923_9PEZI</name>
<reference evidence="10" key="2">
    <citation type="submission" date="2023-05" db="EMBL/GenBank/DDBJ databases">
        <authorList>
            <consortium name="Lawrence Berkeley National Laboratory"/>
            <person name="Steindorff A."/>
            <person name="Hensen N."/>
            <person name="Bonometti L."/>
            <person name="Westerberg I."/>
            <person name="Brannstrom I.O."/>
            <person name="Guillou S."/>
            <person name="Cros-Aarteil S."/>
            <person name="Calhoun S."/>
            <person name="Haridas S."/>
            <person name="Kuo A."/>
            <person name="Mondo S."/>
            <person name="Pangilinan J."/>
            <person name="Riley R."/>
            <person name="Labutti K."/>
            <person name="Andreopoulos B."/>
            <person name="Lipzen A."/>
            <person name="Chen C."/>
            <person name="Yanf M."/>
            <person name="Daum C."/>
            <person name="Ng V."/>
            <person name="Clum A."/>
            <person name="Ohm R."/>
            <person name="Martin F."/>
            <person name="Silar P."/>
            <person name="Natvig D."/>
            <person name="Lalanne C."/>
            <person name="Gautier V."/>
            <person name="Ament-Velasquez S.L."/>
            <person name="Kruys A."/>
            <person name="Hutchinson M.I."/>
            <person name="Powell A.J."/>
            <person name="Barry K."/>
            <person name="Miller A.N."/>
            <person name="Grigoriev I.V."/>
            <person name="Debuchy R."/>
            <person name="Gladieux P."/>
            <person name="Thoren M.H."/>
            <person name="Johannesson H."/>
        </authorList>
    </citation>
    <scope>NUCLEOTIDE SEQUENCE</scope>
    <source>
        <strain evidence="10">CBS 141.50</strain>
    </source>
</reference>
<dbReference type="Proteomes" id="UP001302676">
    <property type="component" value="Unassembled WGS sequence"/>
</dbReference>
<keyword evidence="11" id="KW-1185">Reference proteome</keyword>
<dbReference type="EMBL" id="MU853558">
    <property type="protein sequence ID" value="KAK4146982.1"/>
    <property type="molecule type" value="Genomic_DNA"/>
</dbReference>
<dbReference type="GO" id="GO:0005730">
    <property type="term" value="C:nucleolus"/>
    <property type="evidence" value="ECO:0007669"/>
    <property type="project" value="UniProtKB-SubCell"/>
</dbReference>
<dbReference type="GO" id="GO:0000462">
    <property type="term" value="P:maturation of SSU-rRNA from tricistronic rRNA transcript (SSU-rRNA, 5.8S rRNA, LSU-rRNA)"/>
    <property type="evidence" value="ECO:0007669"/>
    <property type="project" value="TreeGrafter"/>
</dbReference>
<protein>
    <recommendedName>
        <fullName evidence="4">rRNA-processing protein EFG1</fullName>
    </recommendedName>
    <alternativeName>
        <fullName evidence="5">rRNA-processing protein efg1</fullName>
    </alternativeName>
</protein>
<evidence type="ECO:0000256" key="4">
    <source>
        <dbReference type="ARBA" id="ARBA00018689"/>
    </source>
</evidence>
<comment type="similarity">
    <text evidence="3">Belongs to the EFG1 family.</text>
</comment>
<feature type="compositionally biased region" description="Acidic residues" evidence="9">
    <location>
        <begin position="312"/>
        <end position="323"/>
    </location>
</feature>
<dbReference type="GeneID" id="87819472"/>
<organism evidence="10 11">
    <name type="scientific">Dichotomopilus funicola</name>
    <dbReference type="NCBI Taxonomy" id="1934379"/>
    <lineage>
        <taxon>Eukaryota</taxon>
        <taxon>Fungi</taxon>
        <taxon>Dikarya</taxon>
        <taxon>Ascomycota</taxon>
        <taxon>Pezizomycotina</taxon>
        <taxon>Sordariomycetes</taxon>
        <taxon>Sordariomycetidae</taxon>
        <taxon>Sordariales</taxon>
        <taxon>Chaetomiaceae</taxon>
        <taxon>Dichotomopilus</taxon>
    </lineage>
</organism>
<accession>A0AAN6V923</accession>